<proteinExistence type="predicted"/>
<name>A0A6C0J3T3_9ZZZZ</name>
<accession>A0A6C0J3T3</accession>
<dbReference type="EMBL" id="MN740292">
    <property type="protein sequence ID" value="QHT98293.1"/>
    <property type="molecule type" value="Genomic_DNA"/>
</dbReference>
<evidence type="ECO:0000313" key="1">
    <source>
        <dbReference type="EMBL" id="QHT98293.1"/>
    </source>
</evidence>
<dbReference type="AlphaFoldDB" id="A0A6C0J3T3"/>
<reference evidence="1" key="1">
    <citation type="journal article" date="2020" name="Nature">
        <title>Giant virus diversity and host interactions through global metagenomics.</title>
        <authorList>
            <person name="Schulz F."/>
            <person name="Roux S."/>
            <person name="Paez-Espino D."/>
            <person name="Jungbluth S."/>
            <person name="Walsh D.A."/>
            <person name="Denef V.J."/>
            <person name="McMahon K.D."/>
            <person name="Konstantinidis K.T."/>
            <person name="Eloe-Fadrosh E.A."/>
            <person name="Kyrpides N.C."/>
            <person name="Woyke T."/>
        </authorList>
    </citation>
    <scope>NUCLEOTIDE SEQUENCE</scope>
    <source>
        <strain evidence="1">GVMAG-M-3300025652-16</strain>
    </source>
</reference>
<protein>
    <submittedName>
        <fullName evidence="1">Uncharacterized protein</fullName>
    </submittedName>
</protein>
<organism evidence="1">
    <name type="scientific">viral metagenome</name>
    <dbReference type="NCBI Taxonomy" id="1070528"/>
    <lineage>
        <taxon>unclassified sequences</taxon>
        <taxon>metagenomes</taxon>
        <taxon>organismal metagenomes</taxon>
    </lineage>
</organism>
<sequence length="100" mass="12277">MQFYPDEEENPEYWWDVELDDVRYEVYSIEKDEDDPYNQYREWEGKISRENKVASFRFVHHYMVDGDAELEGDFPEDLHDTLFEFLVRELIEDYDSACET</sequence>